<dbReference type="GO" id="GO:0045892">
    <property type="term" value="P:negative regulation of DNA-templated transcription"/>
    <property type="evidence" value="ECO:0007669"/>
    <property type="project" value="InterPro"/>
</dbReference>
<feature type="DNA-binding region" description="H-T-H motif" evidence="4">
    <location>
        <begin position="47"/>
        <end position="66"/>
    </location>
</feature>
<protein>
    <submittedName>
        <fullName evidence="7">AcrR family transcriptional regulator</fullName>
    </submittedName>
</protein>
<dbReference type="Pfam" id="PF02909">
    <property type="entry name" value="TetR_C_1"/>
    <property type="match status" value="1"/>
</dbReference>
<dbReference type="SUPFAM" id="SSF46689">
    <property type="entry name" value="Homeodomain-like"/>
    <property type="match status" value="1"/>
</dbReference>
<dbReference type="InterPro" id="IPR036271">
    <property type="entry name" value="Tet_transcr_reg_TetR-rel_C_sf"/>
</dbReference>
<dbReference type="PANTHER" id="PTHR30055">
    <property type="entry name" value="HTH-TYPE TRANSCRIPTIONAL REGULATOR RUTR"/>
    <property type="match status" value="1"/>
</dbReference>
<evidence type="ECO:0000256" key="2">
    <source>
        <dbReference type="ARBA" id="ARBA00023125"/>
    </source>
</evidence>
<evidence type="ECO:0000259" key="6">
    <source>
        <dbReference type="PROSITE" id="PS50977"/>
    </source>
</evidence>
<dbReference type="InterPro" id="IPR004111">
    <property type="entry name" value="Repressor_TetR_C"/>
</dbReference>
<evidence type="ECO:0000313" key="8">
    <source>
        <dbReference type="Proteomes" id="UP000552644"/>
    </source>
</evidence>
<evidence type="ECO:0000256" key="4">
    <source>
        <dbReference type="PROSITE-ProRule" id="PRU00335"/>
    </source>
</evidence>
<evidence type="ECO:0000256" key="3">
    <source>
        <dbReference type="ARBA" id="ARBA00023163"/>
    </source>
</evidence>
<evidence type="ECO:0000256" key="5">
    <source>
        <dbReference type="SAM" id="MobiDB-lite"/>
    </source>
</evidence>
<dbReference type="InterPro" id="IPR009057">
    <property type="entry name" value="Homeodomain-like_sf"/>
</dbReference>
<dbReference type="GO" id="GO:0003700">
    <property type="term" value="F:DNA-binding transcription factor activity"/>
    <property type="evidence" value="ECO:0007669"/>
    <property type="project" value="TreeGrafter"/>
</dbReference>
<dbReference type="PROSITE" id="PS01081">
    <property type="entry name" value="HTH_TETR_1"/>
    <property type="match status" value="1"/>
</dbReference>
<dbReference type="PRINTS" id="PR00455">
    <property type="entry name" value="HTHTETR"/>
</dbReference>
<organism evidence="7 8">
    <name type="scientific">Streptosporangium saharense</name>
    <dbReference type="NCBI Taxonomy" id="1706840"/>
    <lineage>
        <taxon>Bacteria</taxon>
        <taxon>Bacillati</taxon>
        <taxon>Actinomycetota</taxon>
        <taxon>Actinomycetes</taxon>
        <taxon>Streptosporangiales</taxon>
        <taxon>Streptosporangiaceae</taxon>
        <taxon>Streptosporangium</taxon>
    </lineage>
</organism>
<comment type="caution">
    <text evidence="7">The sequence shown here is derived from an EMBL/GenBank/DDBJ whole genome shotgun (WGS) entry which is preliminary data.</text>
</comment>
<dbReference type="Pfam" id="PF00440">
    <property type="entry name" value="TetR_N"/>
    <property type="match status" value="1"/>
</dbReference>
<dbReference type="InterPro" id="IPR001647">
    <property type="entry name" value="HTH_TetR"/>
</dbReference>
<feature type="region of interest" description="Disordered" evidence="5">
    <location>
        <begin position="1"/>
        <end position="20"/>
    </location>
</feature>
<dbReference type="Proteomes" id="UP000552644">
    <property type="component" value="Unassembled WGS sequence"/>
</dbReference>
<dbReference type="PROSITE" id="PS50977">
    <property type="entry name" value="HTH_TETR_2"/>
    <property type="match status" value="1"/>
</dbReference>
<dbReference type="SUPFAM" id="SSF48498">
    <property type="entry name" value="Tetracyclin repressor-like, C-terminal domain"/>
    <property type="match status" value="1"/>
</dbReference>
<dbReference type="InterPro" id="IPR023772">
    <property type="entry name" value="DNA-bd_HTH_TetR-type_CS"/>
</dbReference>
<dbReference type="Gene3D" id="1.10.357.10">
    <property type="entry name" value="Tetracycline Repressor, domain 2"/>
    <property type="match status" value="1"/>
</dbReference>
<dbReference type="PANTHER" id="PTHR30055:SF151">
    <property type="entry name" value="TRANSCRIPTIONAL REGULATORY PROTEIN"/>
    <property type="match status" value="1"/>
</dbReference>
<gene>
    <name evidence="7" type="ORF">FHS44_005230</name>
</gene>
<keyword evidence="1" id="KW-0805">Transcription regulation</keyword>
<dbReference type="AlphaFoldDB" id="A0A7W7VPW3"/>
<feature type="domain" description="HTH tetR-type" evidence="6">
    <location>
        <begin position="24"/>
        <end position="84"/>
    </location>
</feature>
<dbReference type="RefSeq" id="WP_184719020.1">
    <property type="nucleotide sequence ID" value="NZ_JACHJP010000006.1"/>
</dbReference>
<proteinExistence type="predicted"/>
<evidence type="ECO:0000256" key="1">
    <source>
        <dbReference type="ARBA" id="ARBA00023015"/>
    </source>
</evidence>
<keyword evidence="2 4" id="KW-0238">DNA-binding</keyword>
<evidence type="ECO:0000313" key="7">
    <source>
        <dbReference type="EMBL" id="MBB4918103.1"/>
    </source>
</evidence>
<dbReference type="Gene3D" id="1.10.10.60">
    <property type="entry name" value="Homeodomain-like"/>
    <property type="match status" value="1"/>
</dbReference>
<dbReference type="EMBL" id="JACHJP010000006">
    <property type="protein sequence ID" value="MBB4918103.1"/>
    <property type="molecule type" value="Genomic_DNA"/>
</dbReference>
<reference evidence="7 8" key="1">
    <citation type="submission" date="2020-08" db="EMBL/GenBank/DDBJ databases">
        <title>Genomic Encyclopedia of Type Strains, Phase III (KMG-III): the genomes of soil and plant-associated and newly described type strains.</title>
        <authorList>
            <person name="Whitman W."/>
        </authorList>
    </citation>
    <scope>NUCLEOTIDE SEQUENCE [LARGE SCALE GENOMIC DNA]</scope>
    <source>
        <strain evidence="7 8">CECT 8840</strain>
    </source>
</reference>
<dbReference type="InterPro" id="IPR050109">
    <property type="entry name" value="HTH-type_TetR-like_transc_reg"/>
</dbReference>
<accession>A0A7W7VPW3</accession>
<sequence length="241" mass="26407">MLEGVEQPLSSVWTREKRPSKSPTLSRAQIVRAAMEILDAEGMDALSMRRLGTKLGAGATSIYWHVANKDDLLELVLDEVFGEVPAFDPEEVGWRDAASAFAYGLRHALFAHPWSAVLIGTMPSIGPNAMRLSDCLMRTFARAGFTGLGLDQASSTLMAYVLGTTMPEIAWRTATRRSGLNDQELVKVILNIVSQAADDYPGLAARYAEHADLDQEATRALTFDFGLTCFLDGIEARLNQR</sequence>
<name>A0A7W7VPW3_9ACTN</name>
<keyword evidence="8" id="KW-1185">Reference proteome</keyword>
<dbReference type="GO" id="GO:0000976">
    <property type="term" value="F:transcription cis-regulatory region binding"/>
    <property type="evidence" value="ECO:0007669"/>
    <property type="project" value="TreeGrafter"/>
</dbReference>
<keyword evidence="3" id="KW-0804">Transcription</keyword>